<evidence type="ECO:0000313" key="1">
    <source>
        <dbReference type="EMBL" id="BEQ12862.1"/>
    </source>
</evidence>
<accession>A0AAU9E7H2</accession>
<dbReference type="EMBL" id="LC776701">
    <property type="protein sequence ID" value="BEQ12862.1"/>
    <property type="molecule type" value="Genomic_DNA"/>
</dbReference>
<reference evidence="1 2" key="1">
    <citation type="submission" date="2023-07" db="EMBL/GenBank/DDBJ databases">
        <title>Complete genome sequence of Pseudomonas phage Ep4.</title>
        <authorList>
            <person name="Aono M."/>
            <person name="Yagi H."/>
            <person name="Kobayashi K."/>
        </authorList>
    </citation>
    <scope>NUCLEOTIDE SEQUENCE [LARGE SCALE GENOMIC DNA]</scope>
    <source>
        <strain evidence="1 2">Ep4</strain>
    </source>
</reference>
<name>A0AAU9E7H2_9CAUD</name>
<protein>
    <submittedName>
        <fullName evidence="1">Uncharacterized protein</fullName>
    </submittedName>
</protein>
<keyword evidence="2" id="KW-1185">Reference proteome</keyword>
<sequence>MKSCWQALCLTGRGFETCWRPGAVAKNVYTASGVIIIARTVQHAPYTRIRRLSA</sequence>
<organism evidence="1 2">
    <name type="scientific">Pseudomonas phage Ep4</name>
    <dbReference type="NCBI Taxonomy" id="3057492"/>
    <lineage>
        <taxon>Viruses</taxon>
        <taxon>Duplodnaviria</taxon>
        <taxon>Heunggongvirae</taxon>
        <taxon>Uroviricota</taxon>
        <taxon>Caudoviricetes</taxon>
        <taxon>Autographivirales</taxon>
        <taxon>Autoscriptoviridae</taxon>
        <taxon>Corkvirinae</taxon>
        <taxon>Actinidiaevirus</taxon>
        <taxon>Actinidiaevirus Ep4</taxon>
    </lineage>
</organism>
<evidence type="ECO:0000313" key="2">
    <source>
        <dbReference type="Proteomes" id="UP001304640"/>
    </source>
</evidence>
<proteinExistence type="predicted"/>
<dbReference type="Proteomes" id="UP001304640">
    <property type="component" value="Segment"/>
</dbReference>
<gene>
    <name evidence="1" type="ORF">Ep4_003</name>
</gene>